<protein>
    <submittedName>
        <fullName evidence="1">Uncharacterized protein</fullName>
    </submittedName>
</protein>
<gene>
    <name evidence="1" type="ORF">QFC20_003121</name>
</gene>
<accession>A0ACC2WEG6</accession>
<evidence type="ECO:0000313" key="2">
    <source>
        <dbReference type="Proteomes" id="UP001230649"/>
    </source>
</evidence>
<sequence>MAPNYYYKELAPLTLEQIKGLLNQLLDHLDDIQTMRELKTAGATAIEAHARSILGLYQGAASDSDQP</sequence>
<proteinExistence type="predicted"/>
<evidence type="ECO:0000313" key="1">
    <source>
        <dbReference type="EMBL" id="KAJ9110047.1"/>
    </source>
</evidence>
<keyword evidence="2" id="KW-1185">Reference proteome</keyword>
<reference evidence="1" key="1">
    <citation type="submission" date="2023-04" db="EMBL/GenBank/DDBJ databases">
        <title>Draft Genome sequencing of Naganishia species isolated from polar environments using Oxford Nanopore Technology.</title>
        <authorList>
            <person name="Leo P."/>
            <person name="Venkateswaran K."/>
        </authorList>
    </citation>
    <scope>NUCLEOTIDE SEQUENCE</scope>
    <source>
        <strain evidence="1">MNA-CCFEE 5262</strain>
    </source>
</reference>
<name>A0ACC2WEG6_9TREE</name>
<dbReference type="Proteomes" id="UP001230649">
    <property type="component" value="Unassembled WGS sequence"/>
</dbReference>
<organism evidence="1 2">
    <name type="scientific">Naganishia adeliensis</name>
    <dbReference type="NCBI Taxonomy" id="92952"/>
    <lineage>
        <taxon>Eukaryota</taxon>
        <taxon>Fungi</taxon>
        <taxon>Dikarya</taxon>
        <taxon>Basidiomycota</taxon>
        <taxon>Agaricomycotina</taxon>
        <taxon>Tremellomycetes</taxon>
        <taxon>Filobasidiales</taxon>
        <taxon>Filobasidiaceae</taxon>
        <taxon>Naganishia</taxon>
    </lineage>
</organism>
<dbReference type="EMBL" id="JASBWS010000026">
    <property type="protein sequence ID" value="KAJ9110047.1"/>
    <property type="molecule type" value="Genomic_DNA"/>
</dbReference>
<comment type="caution">
    <text evidence="1">The sequence shown here is derived from an EMBL/GenBank/DDBJ whole genome shotgun (WGS) entry which is preliminary data.</text>
</comment>